<feature type="transmembrane region" description="Helical" evidence="8">
    <location>
        <begin position="183"/>
        <end position="200"/>
    </location>
</feature>
<keyword evidence="7 8" id="KW-0472">Membrane</keyword>
<comment type="subcellular location">
    <subcellularLocation>
        <location evidence="1">Cell membrane</location>
        <topology evidence="1">Multi-pass membrane protein</topology>
    </subcellularLocation>
</comment>
<keyword evidence="3" id="KW-0813">Transport</keyword>
<dbReference type="CDD" id="cd23110">
    <property type="entry name" value="GRP"/>
    <property type="match status" value="1"/>
</dbReference>
<comment type="similarity">
    <text evidence="2">Belongs to the GRP transporter (TC 2.A.7.5) family.</text>
</comment>
<feature type="transmembrane region" description="Helical" evidence="8">
    <location>
        <begin position="33"/>
        <end position="49"/>
    </location>
</feature>
<evidence type="ECO:0000256" key="6">
    <source>
        <dbReference type="ARBA" id="ARBA00022989"/>
    </source>
</evidence>
<feature type="transmembrane region" description="Helical" evidence="8">
    <location>
        <begin position="154"/>
        <end position="171"/>
    </location>
</feature>
<dbReference type="AlphaFoldDB" id="A0A3D4S3V0"/>
<evidence type="ECO:0000313" key="10">
    <source>
        <dbReference type="Proteomes" id="UP000262195"/>
    </source>
</evidence>
<reference evidence="9 10" key="1">
    <citation type="journal article" date="2018" name="Nat. Biotechnol.">
        <title>A standardized bacterial taxonomy based on genome phylogeny substantially revises the tree of life.</title>
        <authorList>
            <person name="Parks D.H."/>
            <person name="Chuvochina M."/>
            <person name="Waite D.W."/>
            <person name="Rinke C."/>
            <person name="Skarshewski A."/>
            <person name="Chaumeil P.A."/>
            <person name="Hugenholtz P."/>
        </authorList>
    </citation>
    <scope>NUCLEOTIDE SEQUENCE [LARGE SCALE GENOMIC DNA]</scope>
    <source>
        <strain evidence="9">UBA11306</strain>
    </source>
</reference>
<dbReference type="Pfam" id="PF06800">
    <property type="entry name" value="Sugar_transport"/>
    <property type="match status" value="1"/>
</dbReference>
<dbReference type="STRING" id="1121105.GCA_000421665_01065"/>
<keyword evidence="6 8" id="KW-1133">Transmembrane helix</keyword>
<feature type="transmembrane region" description="Helical" evidence="8">
    <location>
        <begin position="116"/>
        <end position="134"/>
    </location>
</feature>
<dbReference type="InterPro" id="IPR010651">
    <property type="entry name" value="Sugar_transport"/>
</dbReference>
<evidence type="ECO:0000256" key="3">
    <source>
        <dbReference type="ARBA" id="ARBA00022448"/>
    </source>
</evidence>
<evidence type="ECO:0000313" key="9">
    <source>
        <dbReference type="EMBL" id="HCS93504.1"/>
    </source>
</evidence>
<keyword evidence="4 9" id="KW-0762">Sugar transport</keyword>
<dbReference type="EMBL" id="DQHO01000016">
    <property type="protein sequence ID" value="HCS93504.1"/>
    <property type="molecule type" value="Genomic_DNA"/>
</dbReference>
<evidence type="ECO:0000256" key="2">
    <source>
        <dbReference type="ARBA" id="ARBA00006117"/>
    </source>
</evidence>
<comment type="caution">
    <text evidence="9">The sequence shown here is derived from an EMBL/GenBank/DDBJ whole genome shotgun (WGS) entry which is preliminary data.</text>
</comment>
<name>A0A3D4S3V0_9ENTE</name>
<dbReference type="PANTHER" id="PTHR16119">
    <property type="entry name" value="TRANSMEMBRANE PROTEIN 144"/>
    <property type="match status" value="1"/>
</dbReference>
<dbReference type="GO" id="GO:0015144">
    <property type="term" value="F:carbohydrate transmembrane transporter activity"/>
    <property type="evidence" value="ECO:0007669"/>
    <property type="project" value="InterPro"/>
</dbReference>
<protein>
    <submittedName>
        <fullName evidence="9">Glucose transporter GlcU</fullName>
    </submittedName>
</protein>
<feature type="transmembrane region" description="Helical" evidence="8">
    <location>
        <begin position="92"/>
        <end position="110"/>
    </location>
</feature>
<keyword evidence="5 8" id="KW-0812">Transmembrane</keyword>
<evidence type="ECO:0000256" key="4">
    <source>
        <dbReference type="ARBA" id="ARBA00022597"/>
    </source>
</evidence>
<dbReference type="Proteomes" id="UP000262195">
    <property type="component" value="Unassembled WGS sequence"/>
</dbReference>
<proteinExistence type="inferred from homology"/>
<evidence type="ECO:0000256" key="7">
    <source>
        <dbReference type="ARBA" id="ARBA00023136"/>
    </source>
</evidence>
<accession>A0A3D4S3V0</accession>
<feature type="transmembrane region" description="Helical" evidence="8">
    <location>
        <begin position="55"/>
        <end position="72"/>
    </location>
</feature>
<evidence type="ECO:0000256" key="8">
    <source>
        <dbReference type="SAM" id="Phobius"/>
    </source>
</evidence>
<evidence type="ECO:0000256" key="5">
    <source>
        <dbReference type="ARBA" id="ARBA00022692"/>
    </source>
</evidence>
<sequence length="290" mass="31088">MGNILLGLLPALMWGIQPVVMQKIGGKATNQQMGMSLGTLLFSLGILIFHQPNTWTWNLVLSSFLCGLVWSYGQINQIKSFHLIGVSKAMPISTGAQLIGTALFGVLYFGEWQTTMQYVLGITALVLIIIGVTCTAYQEKSGEDSEEGQNMKKGLIILALSTVGMVLYAVIPRIAGINGWDAVFPQAVGMLVGAIILCHFEKKPDIWGKKSFQNIATGLVFAVANIGLLLSNEANGVAVGFTLSQMNVVVSTLGGFFFLHEVKTKKELWITIAGLALVVIGGILIGLTKA</sequence>
<gene>
    <name evidence="9" type="ORF">DIW15_02200</name>
</gene>
<evidence type="ECO:0000256" key="1">
    <source>
        <dbReference type="ARBA" id="ARBA00004651"/>
    </source>
</evidence>
<dbReference type="InterPro" id="IPR037185">
    <property type="entry name" value="EmrE-like"/>
</dbReference>
<dbReference type="GO" id="GO:0005886">
    <property type="term" value="C:plasma membrane"/>
    <property type="evidence" value="ECO:0007669"/>
    <property type="project" value="UniProtKB-SubCell"/>
</dbReference>
<dbReference type="PANTHER" id="PTHR16119:SF17">
    <property type="entry name" value="TRANSMEMBRANE PROTEIN 144"/>
    <property type="match status" value="1"/>
</dbReference>
<feature type="transmembrane region" description="Helical" evidence="8">
    <location>
        <begin position="268"/>
        <end position="287"/>
    </location>
</feature>
<feature type="transmembrane region" description="Helical" evidence="8">
    <location>
        <begin position="237"/>
        <end position="259"/>
    </location>
</feature>
<dbReference type="SUPFAM" id="SSF103481">
    <property type="entry name" value="Multidrug resistance efflux transporter EmrE"/>
    <property type="match status" value="2"/>
</dbReference>
<organism evidence="9 10">
    <name type="scientific">Bavariicoccus seileri</name>
    <dbReference type="NCBI Taxonomy" id="549685"/>
    <lineage>
        <taxon>Bacteria</taxon>
        <taxon>Bacillati</taxon>
        <taxon>Bacillota</taxon>
        <taxon>Bacilli</taxon>
        <taxon>Lactobacillales</taxon>
        <taxon>Enterococcaceae</taxon>
        <taxon>Bavariicoccus</taxon>
    </lineage>
</organism>
<feature type="transmembrane region" description="Helical" evidence="8">
    <location>
        <begin position="212"/>
        <end position="231"/>
    </location>
</feature>